<evidence type="ECO:0000313" key="4">
    <source>
        <dbReference type="Proteomes" id="UP001216139"/>
    </source>
</evidence>
<organism evidence="3 4">
    <name type="scientific">Mucilaginibacter jinjuensis</name>
    <dbReference type="NCBI Taxonomy" id="1176721"/>
    <lineage>
        <taxon>Bacteria</taxon>
        <taxon>Pseudomonadati</taxon>
        <taxon>Bacteroidota</taxon>
        <taxon>Sphingobacteriia</taxon>
        <taxon>Sphingobacteriales</taxon>
        <taxon>Sphingobacteriaceae</taxon>
        <taxon>Mucilaginibacter</taxon>
    </lineage>
</organism>
<dbReference type="EMBL" id="CP117167">
    <property type="protein sequence ID" value="WCT14751.1"/>
    <property type="molecule type" value="Genomic_DNA"/>
</dbReference>
<dbReference type="SUPFAM" id="SSF49899">
    <property type="entry name" value="Concanavalin A-like lectins/glucanases"/>
    <property type="match status" value="1"/>
</dbReference>
<dbReference type="Proteomes" id="UP001216139">
    <property type="component" value="Chromosome"/>
</dbReference>
<keyword evidence="1" id="KW-0472">Membrane</keyword>
<proteinExistence type="predicted"/>
<dbReference type="RefSeq" id="WP_273633246.1">
    <property type="nucleotide sequence ID" value="NZ_CP117167.1"/>
</dbReference>
<reference evidence="3 4" key="1">
    <citation type="submission" date="2023-02" db="EMBL/GenBank/DDBJ databases">
        <title>Genome sequence of Mucilaginibacter jinjuensis strain KACC 16571.</title>
        <authorList>
            <person name="Kim S."/>
            <person name="Heo J."/>
            <person name="Kwon S.-W."/>
        </authorList>
    </citation>
    <scope>NUCLEOTIDE SEQUENCE [LARGE SCALE GENOMIC DNA]</scope>
    <source>
        <strain evidence="3 4">KACC 16571</strain>
    </source>
</reference>
<evidence type="ECO:0000259" key="2">
    <source>
        <dbReference type="Pfam" id="PF17851"/>
    </source>
</evidence>
<keyword evidence="1" id="KW-1133">Transmembrane helix</keyword>
<dbReference type="Gene3D" id="2.60.120.200">
    <property type="match status" value="1"/>
</dbReference>
<feature type="transmembrane region" description="Helical" evidence="1">
    <location>
        <begin position="129"/>
        <end position="155"/>
    </location>
</feature>
<gene>
    <name evidence="3" type="ORF">PQO05_12470</name>
</gene>
<name>A0ABY7TFB7_9SPHI</name>
<keyword evidence="4" id="KW-1185">Reference proteome</keyword>
<accession>A0ABY7TFB7</accession>
<evidence type="ECO:0000256" key="1">
    <source>
        <dbReference type="SAM" id="Phobius"/>
    </source>
</evidence>
<feature type="domain" description="Beta-xylosidase C-terminal Concanavalin A-like" evidence="2">
    <location>
        <begin position="181"/>
        <end position="258"/>
    </location>
</feature>
<keyword evidence="1" id="KW-0812">Transmembrane</keyword>
<protein>
    <recommendedName>
        <fullName evidence="2">Beta-xylosidase C-terminal Concanavalin A-like domain-containing protein</fullName>
    </recommendedName>
</protein>
<dbReference type="Pfam" id="PF17851">
    <property type="entry name" value="GH43_C2"/>
    <property type="match status" value="1"/>
</dbReference>
<sequence length="395" mass="44569">MKDLNDAAFINLFKEACQKCFGHPLSEPLSETESRHLASQIFEATGLVIGAKSLKNYSIHVASGTDVRAENPSVATLDTLARYVANAPYISEIQRKDSEGHYPYWFQYKSSLATPPVPERRNRKSNSDFSTATIAAVIAVVILIIAGAIIMTGVYKKTSNAFFKEAFRTVNENVLTSHGWIIKNKDTTWWKQRYQRPGQLTLYTLRGDNWADSANKPAIKNLLMRKLTSDCFVAELRLDEFTPLQNWQQAGILLLEDSTLNSKSVRLSIAYNDYFGGYKKPDEIIIQAITSDSTNLSKPEEIVHQPVLTFQHGQSNLASRNMLRSALKLVKNGDHFRFLYSTGVRDNFAYKEALSKDLNIKPKYIAIFALQGFVDKPKPIPAHIRFFSIMDTPCK</sequence>
<dbReference type="InterPro" id="IPR041542">
    <property type="entry name" value="GH43_C2"/>
</dbReference>
<dbReference type="InterPro" id="IPR013320">
    <property type="entry name" value="ConA-like_dom_sf"/>
</dbReference>
<evidence type="ECO:0000313" key="3">
    <source>
        <dbReference type="EMBL" id="WCT14751.1"/>
    </source>
</evidence>